<comment type="similarity">
    <text evidence="1">Belongs to the DRM1/ARP family.</text>
</comment>
<dbReference type="Gramene" id="ONK62912">
    <property type="protein sequence ID" value="ONK62912"/>
    <property type="gene ID" value="A4U43_C07F9410"/>
</dbReference>
<organism evidence="3 4">
    <name type="scientific">Asparagus officinalis</name>
    <name type="common">Garden asparagus</name>
    <dbReference type="NCBI Taxonomy" id="4686"/>
    <lineage>
        <taxon>Eukaryota</taxon>
        <taxon>Viridiplantae</taxon>
        <taxon>Streptophyta</taxon>
        <taxon>Embryophyta</taxon>
        <taxon>Tracheophyta</taxon>
        <taxon>Spermatophyta</taxon>
        <taxon>Magnoliopsida</taxon>
        <taxon>Liliopsida</taxon>
        <taxon>Asparagales</taxon>
        <taxon>Asparagaceae</taxon>
        <taxon>Asparagoideae</taxon>
        <taxon>Asparagus</taxon>
    </lineage>
</organism>
<feature type="region of interest" description="Disordered" evidence="2">
    <location>
        <begin position="72"/>
        <end position="116"/>
    </location>
</feature>
<evidence type="ECO:0000256" key="2">
    <source>
        <dbReference type="SAM" id="MobiDB-lite"/>
    </source>
</evidence>
<accession>A0A5P1EAM4</accession>
<evidence type="ECO:0000256" key="1">
    <source>
        <dbReference type="ARBA" id="ARBA00010502"/>
    </source>
</evidence>
<dbReference type="AlphaFoldDB" id="A0A5P1EAM4"/>
<dbReference type="OMA" id="RCELRYF"/>
<dbReference type="Proteomes" id="UP000243459">
    <property type="component" value="Chromosome 7"/>
</dbReference>
<dbReference type="InterPro" id="IPR008406">
    <property type="entry name" value="DRM/ARP"/>
</dbReference>
<feature type="compositionally biased region" description="Basic and acidic residues" evidence="2">
    <location>
        <begin position="83"/>
        <end position="97"/>
    </location>
</feature>
<dbReference type="EMBL" id="CM007387">
    <property type="protein sequence ID" value="ONK62912.1"/>
    <property type="molecule type" value="Genomic_DNA"/>
</dbReference>
<sequence>MPSISPINISHSPALFFSFRCELRYFLRTSVAVSVNKSKSMGLLDKLWDDTVAGPRPDSGLSKLRKHSTFAFRSSKGGSGGKEWNRFRRKSSSDYERPAAGMVGVGPTSTPPPHEV</sequence>
<name>A0A5P1EAM4_ASPOF</name>
<proteinExistence type="inferred from homology"/>
<keyword evidence="4" id="KW-1185">Reference proteome</keyword>
<dbReference type="PANTHER" id="PTHR33565:SF1">
    <property type="entry name" value="DORMANCY-ASSOCIATED PROTEIN HOMOLOG 3"/>
    <property type="match status" value="1"/>
</dbReference>
<protein>
    <submittedName>
        <fullName evidence="3">Uncharacterized protein</fullName>
    </submittedName>
</protein>
<gene>
    <name evidence="3" type="ORF">A4U43_C07F9410</name>
</gene>
<evidence type="ECO:0000313" key="3">
    <source>
        <dbReference type="EMBL" id="ONK62912.1"/>
    </source>
</evidence>
<reference evidence="4" key="1">
    <citation type="journal article" date="2017" name="Nat. Commun.">
        <title>The asparagus genome sheds light on the origin and evolution of a young Y chromosome.</title>
        <authorList>
            <person name="Harkess A."/>
            <person name="Zhou J."/>
            <person name="Xu C."/>
            <person name="Bowers J.E."/>
            <person name="Van der Hulst R."/>
            <person name="Ayyampalayam S."/>
            <person name="Mercati F."/>
            <person name="Riccardi P."/>
            <person name="McKain M.R."/>
            <person name="Kakrana A."/>
            <person name="Tang H."/>
            <person name="Ray J."/>
            <person name="Groenendijk J."/>
            <person name="Arikit S."/>
            <person name="Mathioni S.M."/>
            <person name="Nakano M."/>
            <person name="Shan H."/>
            <person name="Telgmann-Rauber A."/>
            <person name="Kanno A."/>
            <person name="Yue Z."/>
            <person name="Chen H."/>
            <person name="Li W."/>
            <person name="Chen Y."/>
            <person name="Xu X."/>
            <person name="Zhang Y."/>
            <person name="Luo S."/>
            <person name="Chen H."/>
            <person name="Gao J."/>
            <person name="Mao Z."/>
            <person name="Pires J.C."/>
            <person name="Luo M."/>
            <person name="Kudrna D."/>
            <person name="Wing R.A."/>
            <person name="Meyers B.C."/>
            <person name="Yi K."/>
            <person name="Kong H."/>
            <person name="Lavrijsen P."/>
            <person name="Sunseri F."/>
            <person name="Falavigna A."/>
            <person name="Ye Y."/>
            <person name="Leebens-Mack J.H."/>
            <person name="Chen G."/>
        </authorList>
    </citation>
    <scope>NUCLEOTIDE SEQUENCE [LARGE SCALE GENOMIC DNA]</scope>
    <source>
        <strain evidence="4">cv. DH0086</strain>
    </source>
</reference>
<dbReference type="Pfam" id="PF05564">
    <property type="entry name" value="Auxin_repressed"/>
    <property type="match status" value="1"/>
</dbReference>
<dbReference type="PANTHER" id="PTHR33565">
    <property type="entry name" value="DORMANCY-ASSOCIATED PROTEIN 1"/>
    <property type="match status" value="1"/>
</dbReference>
<evidence type="ECO:0000313" key="4">
    <source>
        <dbReference type="Proteomes" id="UP000243459"/>
    </source>
</evidence>